<organism evidence="2 3">
    <name type="scientific">Hemibagrus wyckioides</name>
    <dbReference type="NCBI Taxonomy" id="337641"/>
    <lineage>
        <taxon>Eukaryota</taxon>
        <taxon>Metazoa</taxon>
        <taxon>Chordata</taxon>
        <taxon>Craniata</taxon>
        <taxon>Vertebrata</taxon>
        <taxon>Euteleostomi</taxon>
        <taxon>Actinopterygii</taxon>
        <taxon>Neopterygii</taxon>
        <taxon>Teleostei</taxon>
        <taxon>Ostariophysi</taxon>
        <taxon>Siluriformes</taxon>
        <taxon>Bagridae</taxon>
        <taxon>Hemibagrus</taxon>
    </lineage>
</organism>
<evidence type="ECO:0000313" key="3">
    <source>
        <dbReference type="Proteomes" id="UP000824219"/>
    </source>
</evidence>
<dbReference type="EMBL" id="JAHKSW010000004">
    <property type="protein sequence ID" value="KAG7333563.1"/>
    <property type="molecule type" value="Genomic_DNA"/>
</dbReference>
<dbReference type="Proteomes" id="UP000824219">
    <property type="component" value="Linkage Group LG04"/>
</dbReference>
<protein>
    <submittedName>
        <fullName evidence="2">Uncharacterized protein</fullName>
    </submittedName>
</protein>
<accession>A0A9D3P2R8</accession>
<feature type="region of interest" description="Disordered" evidence="1">
    <location>
        <begin position="1"/>
        <end position="23"/>
    </location>
</feature>
<proteinExistence type="predicted"/>
<gene>
    <name evidence="2" type="ORF">KOW79_003698</name>
</gene>
<dbReference type="AlphaFoldDB" id="A0A9D3P2R8"/>
<comment type="caution">
    <text evidence="2">The sequence shown here is derived from an EMBL/GenBank/DDBJ whole genome shotgun (WGS) entry which is preliminary data.</text>
</comment>
<dbReference type="OrthoDB" id="6161424at2759"/>
<sequence>MSRECEKLQTSEMSLQEEKHKRDDPEKTFVRSLKLDKKITDFLHNIFTDLENKMIAFIKHELEMFKKLLRKENTKYYEDVKDDLRSIKEAALHMALNFLKLMEHNDLADALQGCRSGGDTEAFRRRANILINPHADPFLHWKERKAGERECWRNRAPSLRS</sequence>
<name>A0A9D3P2R8_9TELE</name>
<evidence type="ECO:0000256" key="1">
    <source>
        <dbReference type="SAM" id="MobiDB-lite"/>
    </source>
</evidence>
<keyword evidence="3" id="KW-1185">Reference proteome</keyword>
<evidence type="ECO:0000313" key="2">
    <source>
        <dbReference type="EMBL" id="KAG7333563.1"/>
    </source>
</evidence>
<reference evidence="2 3" key="1">
    <citation type="submission" date="2021-06" db="EMBL/GenBank/DDBJ databases">
        <title>Chromosome-level genome assembly of the red-tail catfish (Hemibagrus wyckioides).</title>
        <authorList>
            <person name="Shao F."/>
        </authorList>
    </citation>
    <scope>NUCLEOTIDE SEQUENCE [LARGE SCALE GENOMIC DNA]</scope>
    <source>
        <strain evidence="2">EC202008001</strain>
        <tissue evidence="2">Blood</tissue>
    </source>
</reference>